<sequence>MPNPIGKGGIGLPPPKGTPIGRDADVDLESLLSS</sequence>
<organism evidence="2">
    <name type="scientific">marine sediment metagenome</name>
    <dbReference type="NCBI Taxonomy" id="412755"/>
    <lineage>
        <taxon>unclassified sequences</taxon>
        <taxon>metagenomes</taxon>
        <taxon>ecological metagenomes</taxon>
    </lineage>
</organism>
<feature type="compositionally biased region" description="Gly residues" evidence="1">
    <location>
        <begin position="1"/>
        <end position="11"/>
    </location>
</feature>
<evidence type="ECO:0000313" key="2">
    <source>
        <dbReference type="EMBL" id="KKK88336.1"/>
    </source>
</evidence>
<protein>
    <submittedName>
        <fullName evidence="2">Uncharacterized protein</fullName>
    </submittedName>
</protein>
<feature type="non-terminal residue" evidence="2">
    <location>
        <position position="34"/>
    </location>
</feature>
<proteinExistence type="predicted"/>
<gene>
    <name evidence="2" type="ORF">LCGC14_2744220</name>
</gene>
<accession>A0A0F9BVA5</accession>
<name>A0A0F9BVA5_9ZZZZ</name>
<reference evidence="2" key="1">
    <citation type="journal article" date="2015" name="Nature">
        <title>Complex archaea that bridge the gap between prokaryotes and eukaryotes.</title>
        <authorList>
            <person name="Spang A."/>
            <person name="Saw J.H."/>
            <person name="Jorgensen S.L."/>
            <person name="Zaremba-Niedzwiedzka K."/>
            <person name="Martijn J."/>
            <person name="Lind A.E."/>
            <person name="van Eijk R."/>
            <person name="Schleper C."/>
            <person name="Guy L."/>
            <person name="Ettema T.J."/>
        </authorList>
    </citation>
    <scope>NUCLEOTIDE SEQUENCE</scope>
</reference>
<evidence type="ECO:0000256" key="1">
    <source>
        <dbReference type="SAM" id="MobiDB-lite"/>
    </source>
</evidence>
<comment type="caution">
    <text evidence="2">The sequence shown here is derived from an EMBL/GenBank/DDBJ whole genome shotgun (WGS) entry which is preliminary data.</text>
</comment>
<dbReference type="AlphaFoldDB" id="A0A0F9BVA5"/>
<feature type="region of interest" description="Disordered" evidence="1">
    <location>
        <begin position="1"/>
        <end position="23"/>
    </location>
</feature>
<dbReference type="EMBL" id="LAZR01049998">
    <property type="protein sequence ID" value="KKK88336.1"/>
    <property type="molecule type" value="Genomic_DNA"/>
</dbReference>